<dbReference type="EMBL" id="CABFWF030000018">
    <property type="protein sequence ID" value="CAD7054887.1"/>
    <property type="molecule type" value="Genomic_DNA"/>
</dbReference>
<keyword evidence="3" id="KW-0282">Flagellum</keyword>
<comment type="caution">
    <text evidence="3">The sequence shown here is derived from an EMBL/GenBank/DDBJ whole genome shotgun (WGS) entry which is preliminary data.</text>
</comment>
<keyword evidence="3" id="KW-0966">Cell projection</keyword>
<gene>
    <name evidence="3" type="ORF">REJC140_02242</name>
</gene>
<keyword evidence="4" id="KW-1185">Reference proteome</keyword>
<evidence type="ECO:0000256" key="1">
    <source>
        <dbReference type="SAM" id="MobiDB-lite"/>
    </source>
</evidence>
<feature type="region of interest" description="Disordered" evidence="1">
    <location>
        <begin position="117"/>
        <end position="223"/>
    </location>
</feature>
<protein>
    <submittedName>
        <fullName evidence="3">Flagellar hook-length control protein FliK</fullName>
    </submittedName>
</protein>
<dbReference type="InterPro" id="IPR021136">
    <property type="entry name" value="Flagellar_hook_control-like_C"/>
</dbReference>
<dbReference type="InterPro" id="IPR038610">
    <property type="entry name" value="FliK-like_C_sf"/>
</dbReference>
<dbReference type="RefSeq" id="WP_142594199.1">
    <property type="nucleotide sequence ID" value="NZ_CABFWF030000018.1"/>
</dbReference>
<evidence type="ECO:0000313" key="3">
    <source>
        <dbReference type="EMBL" id="CAD7054887.1"/>
    </source>
</evidence>
<dbReference type="CDD" id="cd17470">
    <property type="entry name" value="T3SS_Flik_C"/>
    <property type="match status" value="1"/>
</dbReference>
<evidence type="ECO:0000313" key="4">
    <source>
        <dbReference type="Proteomes" id="UP000606921"/>
    </source>
</evidence>
<dbReference type="Pfam" id="PF02120">
    <property type="entry name" value="Flg_hook"/>
    <property type="match status" value="1"/>
</dbReference>
<name>A0ABN7JZ60_9HYPH</name>
<sequence length="456" mass="46708">MMLDGLSKANPAEPALKGNGRTGKSDSEDGFSSALSRLGKEDGGSGNAKAGQNADGVDGTTEPLVDADALGARSGRMSLADGMETTRARTVRTSITQASSSIKEAQASLVAGRVRAGEMPAREQELANGDGIQEDQLDGGEASREVQAEQPGPGGASEVLSILTNGQQPWAAAANGADTTDGKTRKGDTAGPSNRIDRSSAAGQRDVSADELVDMPTDPELPAGQERVFRFSDAKGGAVAGELTQAAARDKGSEGRSGPALIENVSIMESRRFLGLAPNSNGASLLAGMTGDAGWSAAMQAGALGSDLAAGGQTGSAVHMLKLQMNPHSLGSVTATLRLIGEELHVHLTVENRAAHQQLSEDSRGMLDALKSHGFSVDQVTISISPAAEADPQKGQQNAQTGQHMAGNGERNGNAQNREQQRFAFGAELNGGTDDVGSDKATVADPVGSRSGQLYL</sequence>
<evidence type="ECO:0000259" key="2">
    <source>
        <dbReference type="Pfam" id="PF02120"/>
    </source>
</evidence>
<reference evidence="3 4" key="1">
    <citation type="submission" date="2020-11" db="EMBL/GenBank/DDBJ databases">
        <authorList>
            <person name="Lassalle F."/>
        </authorList>
    </citation>
    <scope>NUCLEOTIDE SEQUENCE [LARGE SCALE GENOMIC DNA]</scope>
    <source>
        <strain evidence="3 4">JC140</strain>
    </source>
</reference>
<keyword evidence="3" id="KW-0969">Cilium</keyword>
<organism evidence="3 4">
    <name type="scientific">Pseudorhizobium endolithicum</name>
    <dbReference type="NCBI Taxonomy" id="1191678"/>
    <lineage>
        <taxon>Bacteria</taxon>
        <taxon>Pseudomonadati</taxon>
        <taxon>Pseudomonadota</taxon>
        <taxon>Alphaproteobacteria</taxon>
        <taxon>Hyphomicrobiales</taxon>
        <taxon>Rhizobiaceae</taxon>
        <taxon>Rhizobium/Agrobacterium group</taxon>
        <taxon>Pseudorhizobium</taxon>
    </lineage>
</organism>
<dbReference type="Proteomes" id="UP000606921">
    <property type="component" value="Unassembled WGS sequence"/>
</dbReference>
<accession>A0ABN7JZ60</accession>
<feature type="region of interest" description="Disordered" evidence="1">
    <location>
        <begin position="1"/>
        <end position="88"/>
    </location>
</feature>
<feature type="domain" description="Flagellar hook-length control protein-like C-terminal" evidence="2">
    <location>
        <begin position="317"/>
        <end position="386"/>
    </location>
</feature>
<feature type="region of interest" description="Disordered" evidence="1">
    <location>
        <begin position="389"/>
        <end position="456"/>
    </location>
</feature>
<feature type="compositionally biased region" description="Polar residues" evidence="1">
    <location>
        <begin position="394"/>
        <end position="403"/>
    </location>
</feature>
<dbReference type="Gene3D" id="3.30.750.140">
    <property type="match status" value="1"/>
</dbReference>
<proteinExistence type="predicted"/>